<feature type="region of interest" description="Disordered" evidence="1">
    <location>
        <begin position="22"/>
        <end position="46"/>
    </location>
</feature>
<accession>A0ABT5BE90</accession>
<feature type="compositionally biased region" description="Basic and acidic residues" evidence="1">
    <location>
        <begin position="35"/>
        <end position="46"/>
    </location>
</feature>
<evidence type="ECO:0000256" key="1">
    <source>
        <dbReference type="SAM" id="MobiDB-lite"/>
    </source>
</evidence>
<evidence type="ECO:0000313" key="2">
    <source>
        <dbReference type="EMBL" id="MDC0672470.1"/>
    </source>
</evidence>
<name>A0ABT5BE90_9BACT</name>
<dbReference type="EMBL" id="JAQNDN010000019">
    <property type="protein sequence ID" value="MDC0672470.1"/>
    <property type="molecule type" value="Genomic_DNA"/>
</dbReference>
<dbReference type="RefSeq" id="WP_272004226.1">
    <property type="nucleotide sequence ID" value="NZ_JAQNDN010000019.1"/>
</dbReference>
<dbReference type="Proteomes" id="UP001217838">
    <property type="component" value="Unassembled WGS sequence"/>
</dbReference>
<feature type="compositionally biased region" description="Low complexity" evidence="1">
    <location>
        <begin position="22"/>
        <end position="34"/>
    </location>
</feature>
<protein>
    <submittedName>
        <fullName evidence="2">Uncharacterized protein</fullName>
    </submittedName>
</protein>
<keyword evidence="3" id="KW-1185">Reference proteome</keyword>
<evidence type="ECO:0000313" key="3">
    <source>
        <dbReference type="Proteomes" id="UP001217838"/>
    </source>
</evidence>
<proteinExistence type="predicted"/>
<organism evidence="2 3">
    <name type="scientific">Nannocystis radixulma</name>
    <dbReference type="NCBI Taxonomy" id="2995305"/>
    <lineage>
        <taxon>Bacteria</taxon>
        <taxon>Pseudomonadati</taxon>
        <taxon>Myxococcota</taxon>
        <taxon>Polyangia</taxon>
        <taxon>Nannocystales</taxon>
        <taxon>Nannocystaceae</taxon>
        <taxon>Nannocystis</taxon>
    </lineage>
</organism>
<sequence>MPSRRTYLISFAAAMITGCIARPEPTPATAPAQTPERRLEVVKSSP</sequence>
<dbReference type="PROSITE" id="PS51257">
    <property type="entry name" value="PROKAR_LIPOPROTEIN"/>
    <property type="match status" value="1"/>
</dbReference>
<comment type="caution">
    <text evidence="2">The sequence shown here is derived from an EMBL/GenBank/DDBJ whole genome shotgun (WGS) entry which is preliminary data.</text>
</comment>
<gene>
    <name evidence="2" type="ORF">POL58_32270</name>
</gene>
<reference evidence="2 3" key="1">
    <citation type="submission" date="2022-11" db="EMBL/GenBank/DDBJ databases">
        <title>Minimal conservation of predation-associated metabolite biosynthetic gene clusters underscores biosynthetic potential of Myxococcota including descriptions for ten novel species: Archangium lansinium sp. nov., Myxococcus landrumus sp. nov., Nannocystis bai.</title>
        <authorList>
            <person name="Ahearne A."/>
            <person name="Stevens C."/>
            <person name="Dowd S."/>
        </authorList>
    </citation>
    <scope>NUCLEOTIDE SEQUENCE [LARGE SCALE GENOMIC DNA]</scope>
    <source>
        <strain evidence="2 3">NCELM</strain>
    </source>
</reference>